<feature type="compositionally biased region" description="Basic and acidic residues" evidence="1">
    <location>
        <begin position="44"/>
        <end position="59"/>
    </location>
</feature>
<keyword evidence="3" id="KW-1185">Reference proteome</keyword>
<feature type="region of interest" description="Disordered" evidence="1">
    <location>
        <begin position="1"/>
        <end position="29"/>
    </location>
</feature>
<comment type="caution">
    <text evidence="2">The sequence shown here is derived from an EMBL/GenBank/DDBJ whole genome shotgun (WGS) entry which is preliminary data.</text>
</comment>
<feature type="region of interest" description="Disordered" evidence="1">
    <location>
        <begin position="44"/>
        <end position="81"/>
    </location>
</feature>
<dbReference type="AlphaFoldDB" id="A0AAV4UBA4"/>
<proteinExistence type="predicted"/>
<accession>A0AAV4UBA4</accession>
<feature type="non-terminal residue" evidence="2">
    <location>
        <position position="1"/>
    </location>
</feature>
<reference evidence="2 3" key="1">
    <citation type="submission" date="2021-06" db="EMBL/GenBank/DDBJ databases">
        <title>Caerostris darwini draft genome.</title>
        <authorList>
            <person name="Kono N."/>
            <person name="Arakawa K."/>
        </authorList>
    </citation>
    <scope>NUCLEOTIDE SEQUENCE [LARGE SCALE GENOMIC DNA]</scope>
</reference>
<evidence type="ECO:0000256" key="1">
    <source>
        <dbReference type="SAM" id="MobiDB-lite"/>
    </source>
</evidence>
<dbReference type="Proteomes" id="UP001054837">
    <property type="component" value="Unassembled WGS sequence"/>
</dbReference>
<sequence>SPKTSHTRSENLAPETHTPVKTNSRSEIKCPTFSSIHSLVRTFNEEKEETRKASSHKLEGGGADPFRSSATHASDKDANQI</sequence>
<evidence type="ECO:0000313" key="2">
    <source>
        <dbReference type="EMBL" id="GIY55043.1"/>
    </source>
</evidence>
<name>A0AAV4UBA4_9ARAC</name>
<evidence type="ECO:0000313" key="3">
    <source>
        <dbReference type="Proteomes" id="UP001054837"/>
    </source>
</evidence>
<organism evidence="2 3">
    <name type="scientific">Caerostris darwini</name>
    <dbReference type="NCBI Taxonomy" id="1538125"/>
    <lineage>
        <taxon>Eukaryota</taxon>
        <taxon>Metazoa</taxon>
        <taxon>Ecdysozoa</taxon>
        <taxon>Arthropoda</taxon>
        <taxon>Chelicerata</taxon>
        <taxon>Arachnida</taxon>
        <taxon>Araneae</taxon>
        <taxon>Araneomorphae</taxon>
        <taxon>Entelegynae</taxon>
        <taxon>Araneoidea</taxon>
        <taxon>Araneidae</taxon>
        <taxon>Caerostris</taxon>
    </lineage>
</organism>
<dbReference type="EMBL" id="BPLQ01011030">
    <property type="protein sequence ID" value="GIY55043.1"/>
    <property type="molecule type" value="Genomic_DNA"/>
</dbReference>
<gene>
    <name evidence="2" type="ORF">CDAR_10011</name>
</gene>
<protein>
    <submittedName>
        <fullName evidence="2">Uncharacterized protein</fullName>
    </submittedName>
</protein>